<keyword evidence="1" id="KW-0812">Transmembrane</keyword>
<evidence type="ECO:0000313" key="3">
    <source>
        <dbReference type="Proteomes" id="UP000444721"/>
    </source>
</evidence>
<proteinExistence type="predicted"/>
<dbReference type="SUPFAM" id="SSF53756">
    <property type="entry name" value="UDP-Glycosyltransferase/glycogen phosphorylase"/>
    <property type="match status" value="1"/>
</dbReference>
<accession>A0A6A5BW81</accession>
<dbReference type="Proteomes" id="UP000444721">
    <property type="component" value="Unassembled WGS sequence"/>
</dbReference>
<keyword evidence="1" id="KW-1133">Transmembrane helix</keyword>
<dbReference type="OrthoDB" id="5835829at2759"/>
<feature type="transmembrane region" description="Helical" evidence="1">
    <location>
        <begin position="26"/>
        <end position="44"/>
    </location>
</feature>
<dbReference type="VEuPathDB" id="AmoebaDB:FDP41_003292"/>
<evidence type="ECO:0000256" key="1">
    <source>
        <dbReference type="SAM" id="Phobius"/>
    </source>
</evidence>
<comment type="caution">
    <text evidence="2">The sequence shown here is derived from an EMBL/GenBank/DDBJ whole genome shotgun (WGS) entry which is preliminary data.</text>
</comment>
<organism evidence="2 3">
    <name type="scientific">Naegleria fowleri</name>
    <name type="common">Brain eating amoeba</name>
    <dbReference type="NCBI Taxonomy" id="5763"/>
    <lineage>
        <taxon>Eukaryota</taxon>
        <taxon>Discoba</taxon>
        <taxon>Heterolobosea</taxon>
        <taxon>Tetramitia</taxon>
        <taxon>Eutetramitia</taxon>
        <taxon>Vahlkampfiidae</taxon>
        <taxon>Naegleria</taxon>
    </lineage>
</organism>
<dbReference type="EMBL" id="VFQX01000033">
    <property type="protein sequence ID" value="KAF0977970.1"/>
    <property type="molecule type" value="Genomic_DNA"/>
</dbReference>
<protein>
    <submittedName>
        <fullName evidence="2">Uncharacterized protein</fullName>
    </submittedName>
</protein>
<dbReference type="AlphaFoldDB" id="A0A6A5BW81"/>
<dbReference type="VEuPathDB" id="AmoebaDB:NfTy_060300"/>
<feature type="transmembrane region" description="Helical" evidence="1">
    <location>
        <begin position="637"/>
        <end position="656"/>
    </location>
</feature>
<sequence length="694" mass="79176">MFLLFSFSSSFSSSSSSYSFHHRWRLQIPLIVLLLVVLITINLFSGFTNVLNSPPHIVVVKAFSSSSDSSTTTTTITASSSSLRRTWIFTQPLFYDQMKPLIEELIGFSSSSVSQGNSSCSNHPYTMMDVTVLSPYEDVVDSFQQYLPRKGSVVPSSSQQFFRVKKCGKSIKKDHYYASIVEHGLKKQTFFEYAEYMKREWMDPYLTNSMFVCGQEELEKEDIVSPDVVVTDCHSIGAMDFAFAFEKPLVIVCPTLASLSLIQPTYYQTGKFLQTRFNPFNQILFLKLLNELKKRGEATNAQWEKSLTYSLKYLIGNADFSNSTNYYLHMNKESWIGKSLNFIANSFSQAQFEAFWLMDNMMNNARNQYLPGRVHDTVKPLDLVKRGHVFYTSIPGVTEDDNIMLPSNAKVVPPILYTKQVKWIALPEKLLSEVKKLEKHIEHKNVLLVNLRDSFKLILTFFNILEKLAKKYDYIVVVNRNEATKNLESKYPNFIFSDLKLEERSRILKNPSIKFVITSGDLQSSIETLAHEKLLSLIPSTIEGYTVSHYLTESLKVGNILIPALATEETIQNYLSNFFIPGKLISQTVTTRVISNRFVTESNLAVKTIAEYVRSLANTRTLPIALESTNETLMIDLAVLAICLILTFLIVIYLFFKWVIIPYVNLCLYCCGFGERNVSIDLSVRTGEEKQKKD</sequence>
<dbReference type="GeneID" id="68110510"/>
<keyword evidence="1" id="KW-0472">Membrane</keyword>
<dbReference type="OMA" id="INIKIML"/>
<dbReference type="RefSeq" id="XP_044562683.1">
    <property type="nucleotide sequence ID" value="XM_044706580.1"/>
</dbReference>
<dbReference type="VEuPathDB" id="AmoebaDB:NF0039890"/>
<gene>
    <name evidence="2" type="ORF">FDP41_003292</name>
</gene>
<name>A0A6A5BW81_NAEFO</name>
<reference evidence="2 3" key="1">
    <citation type="journal article" date="2019" name="Sci. Rep.">
        <title>Nanopore sequencing improves the draft genome of the human pathogenic amoeba Naegleria fowleri.</title>
        <authorList>
            <person name="Liechti N."/>
            <person name="Schurch N."/>
            <person name="Bruggmann R."/>
            <person name="Wittwer M."/>
        </authorList>
    </citation>
    <scope>NUCLEOTIDE SEQUENCE [LARGE SCALE GENOMIC DNA]</scope>
    <source>
        <strain evidence="2 3">ATCC 30894</strain>
    </source>
</reference>
<evidence type="ECO:0000313" key="2">
    <source>
        <dbReference type="EMBL" id="KAF0977970.1"/>
    </source>
</evidence>
<keyword evidence="3" id="KW-1185">Reference proteome</keyword>